<feature type="transmembrane region" description="Helical" evidence="7">
    <location>
        <begin position="123"/>
        <end position="142"/>
    </location>
</feature>
<dbReference type="PANTHER" id="PTHR30106:SF1">
    <property type="entry name" value="UPF0324 MEMBRANE PROTEIN FN0533"/>
    <property type="match status" value="1"/>
</dbReference>
<organism evidence="8 9">
    <name type="scientific">Flexivirga caeni</name>
    <dbReference type="NCBI Taxonomy" id="2294115"/>
    <lineage>
        <taxon>Bacteria</taxon>
        <taxon>Bacillati</taxon>
        <taxon>Actinomycetota</taxon>
        <taxon>Actinomycetes</taxon>
        <taxon>Micrococcales</taxon>
        <taxon>Dermacoccaceae</taxon>
        <taxon>Flexivirga</taxon>
    </lineage>
</organism>
<feature type="transmembrane region" description="Helical" evidence="7">
    <location>
        <begin position="241"/>
        <end position="263"/>
    </location>
</feature>
<feature type="transmembrane region" description="Helical" evidence="7">
    <location>
        <begin position="344"/>
        <end position="367"/>
    </location>
</feature>
<gene>
    <name evidence="8" type="ORF">EFY87_14445</name>
</gene>
<reference evidence="8 9" key="1">
    <citation type="submission" date="2018-11" db="EMBL/GenBank/DDBJ databases">
        <title>Draft genome of Simplicispira Flexivirga sp. BO-16.</title>
        <authorList>
            <person name="Im W.T."/>
        </authorList>
    </citation>
    <scope>NUCLEOTIDE SEQUENCE [LARGE SCALE GENOMIC DNA]</scope>
    <source>
        <strain evidence="8 9">BO-16</strain>
    </source>
</reference>
<evidence type="ECO:0000256" key="4">
    <source>
        <dbReference type="ARBA" id="ARBA00022692"/>
    </source>
</evidence>
<feature type="transmembrane region" description="Helical" evidence="7">
    <location>
        <begin position="313"/>
        <end position="332"/>
    </location>
</feature>
<proteinExistence type="inferred from homology"/>
<keyword evidence="9" id="KW-1185">Reference proteome</keyword>
<protein>
    <submittedName>
        <fullName evidence="8">Putative sulfate exporter family transporter</fullName>
    </submittedName>
</protein>
<name>A0A3M9M4P5_9MICO</name>
<dbReference type="OrthoDB" id="9766798at2"/>
<dbReference type="PANTHER" id="PTHR30106">
    <property type="entry name" value="INNER MEMBRANE PROTEIN YEIH-RELATED"/>
    <property type="match status" value="1"/>
</dbReference>
<dbReference type="EMBL" id="RJJQ01000016">
    <property type="protein sequence ID" value="RNI20519.1"/>
    <property type="molecule type" value="Genomic_DNA"/>
</dbReference>
<sequence>MLEPVALTTRIHGASHEGRDASAAGDEHGASRIGSVAARLPGVFVAVVIGCVATLLGHFAPVVGGPVFGIVLGIVASASIPALRGASLAPGVAFAGRSVLQLSIVVLGTGLSLRKVVQVGGSSLPVMLGTFAVALIGAFLIGKALRIPGELATLIGVGTGICGASAIAAATAVIKPKQSNVAYAIGTIFTFNILAVLLFPPLGHFIGMSGHSFGLWSGTAINDVSSVVAAAYSFGDGAGPYAIVVKLTRSLLIIPIVIFLALWTARRDAAKQGERVRIPWRKVVPAFLIGFLITAALNSLGVIPAGWHSGLNFLGTFLITVALAAIGLGLRFGQLRSAGHRPLLLGMLLWICVGSASLGLQALTGILS</sequence>
<accession>A0A3M9M4P5</accession>
<comment type="caution">
    <text evidence="8">The sequence shown here is derived from an EMBL/GenBank/DDBJ whole genome shotgun (WGS) entry which is preliminary data.</text>
</comment>
<evidence type="ECO:0000256" key="7">
    <source>
        <dbReference type="SAM" id="Phobius"/>
    </source>
</evidence>
<evidence type="ECO:0000256" key="6">
    <source>
        <dbReference type="ARBA" id="ARBA00023136"/>
    </source>
</evidence>
<keyword evidence="5 7" id="KW-1133">Transmembrane helix</keyword>
<comment type="subcellular location">
    <subcellularLocation>
        <location evidence="1">Cell membrane</location>
        <topology evidence="1">Multi-pass membrane protein</topology>
    </subcellularLocation>
</comment>
<dbReference type="GO" id="GO:0005886">
    <property type="term" value="C:plasma membrane"/>
    <property type="evidence" value="ECO:0007669"/>
    <property type="project" value="UniProtKB-SubCell"/>
</dbReference>
<feature type="transmembrane region" description="Helical" evidence="7">
    <location>
        <begin position="98"/>
        <end position="117"/>
    </location>
</feature>
<feature type="transmembrane region" description="Helical" evidence="7">
    <location>
        <begin position="180"/>
        <end position="201"/>
    </location>
</feature>
<evidence type="ECO:0000313" key="8">
    <source>
        <dbReference type="EMBL" id="RNI20519.1"/>
    </source>
</evidence>
<dbReference type="InterPro" id="IPR018383">
    <property type="entry name" value="UPF0324_pro"/>
</dbReference>
<evidence type="ECO:0000313" key="9">
    <source>
        <dbReference type="Proteomes" id="UP000271678"/>
    </source>
</evidence>
<evidence type="ECO:0000256" key="2">
    <source>
        <dbReference type="ARBA" id="ARBA00007977"/>
    </source>
</evidence>
<evidence type="ECO:0000256" key="1">
    <source>
        <dbReference type="ARBA" id="ARBA00004651"/>
    </source>
</evidence>
<dbReference type="Proteomes" id="UP000271678">
    <property type="component" value="Unassembled WGS sequence"/>
</dbReference>
<keyword evidence="3" id="KW-1003">Cell membrane</keyword>
<dbReference type="AlphaFoldDB" id="A0A3M9M4P5"/>
<feature type="transmembrane region" description="Helical" evidence="7">
    <location>
        <begin position="154"/>
        <end position="174"/>
    </location>
</feature>
<keyword evidence="6 7" id="KW-0472">Membrane</keyword>
<keyword evidence="4 7" id="KW-0812">Transmembrane</keyword>
<comment type="similarity">
    <text evidence="2">Belongs to the UPF0324 family.</text>
</comment>
<dbReference type="RefSeq" id="WP_123272190.1">
    <property type="nucleotide sequence ID" value="NZ_RJJQ01000016.1"/>
</dbReference>
<evidence type="ECO:0000256" key="3">
    <source>
        <dbReference type="ARBA" id="ARBA00022475"/>
    </source>
</evidence>
<evidence type="ECO:0000256" key="5">
    <source>
        <dbReference type="ARBA" id="ARBA00022989"/>
    </source>
</evidence>
<feature type="transmembrane region" description="Helical" evidence="7">
    <location>
        <begin position="40"/>
        <end position="60"/>
    </location>
</feature>
<dbReference type="Pfam" id="PF03601">
    <property type="entry name" value="Cons_hypoth698"/>
    <property type="match status" value="1"/>
</dbReference>
<feature type="transmembrane region" description="Helical" evidence="7">
    <location>
        <begin position="283"/>
        <end position="307"/>
    </location>
</feature>